<feature type="region of interest" description="Disordered" evidence="1">
    <location>
        <begin position="30"/>
        <end position="139"/>
    </location>
</feature>
<name>A0A0Q3L178_BRADI</name>
<dbReference type="EMBL" id="CM000883">
    <property type="protein sequence ID" value="KQJ86085.1"/>
    <property type="molecule type" value="Genomic_DNA"/>
</dbReference>
<reference evidence="3" key="3">
    <citation type="submission" date="2018-08" db="UniProtKB">
        <authorList>
            <consortium name="EnsemblPlants"/>
        </authorList>
    </citation>
    <scope>IDENTIFICATION</scope>
    <source>
        <strain evidence="3">cv. Bd21</strain>
    </source>
</reference>
<gene>
    <name evidence="2" type="ORF">BRADI_4g03193v3</name>
</gene>
<evidence type="ECO:0000313" key="3">
    <source>
        <dbReference type="EnsemblPlants" id="KQJ86085"/>
    </source>
</evidence>
<dbReference type="InParanoid" id="A0A0Q3L178"/>
<protein>
    <submittedName>
        <fullName evidence="2 3">Uncharacterized protein</fullName>
    </submittedName>
</protein>
<evidence type="ECO:0000313" key="2">
    <source>
        <dbReference type="EMBL" id="KQJ86085.1"/>
    </source>
</evidence>
<organism evidence="2">
    <name type="scientific">Brachypodium distachyon</name>
    <name type="common">Purple false brome</name>
    <name type="synonym">Trachynia distachya</name>
    <dbReference type="NCBI Taxonomy" id="15368"/>
    <lineage>
        <taxon>Eukaryota</taxon>
        <taxon>Viridiplantae</taxon>
        <taxon>Streptophyta</taxon>
        <taxon>Embryophyta</taxon>
        <taxon>Tracheophyta</taxon>
        <taxon>Spermatophyta</taxon>
        <taxon>Magnoliopsida</taxon>
        <taxon>Liliopsida</taxon>
        <taxon>Poales</taxon>
        <taxon>Poaceae</taxon>
        <taxon>BOP clade</taxon>
        <taxon>Pooideae</taxon>
        <taxon>Stipodae</taxon>
        <taxon>Brachypodieae</taxon>
        <taxon>Brachypodium</taxon>
    </lineage>
</organism>
<dbReference type="EnsemblPlants" id="KQJ86085">
    <property type="protein sequence ID" value="KQJ86085"/>
    <property type="gene ID" value="BRADI_4g03193v3"/>
</dbReference>
<dbReference type="EMBL" id="CM000883">
    <property type="protein sequence ID" value="KQJ86086.1"/>
    <property type="molecule type" value="Genomic_DNA"/>
</dbReference>
<keyword evidence="4" id="KW-1185">Reference proteome</keyword>
<accession>A0A0Q3L178</accession>
<dbReference type="Gramene" id="KQJ86085">
    <property type="protein sequence ID" value="KQJ86085"/>
    <property type="gene ID" value="BRADI_4g03193v3"/>
</dbReference>
<sequence length="139" mass="15721">MPELQMLSRYEQLQMLQLLNSEHVQDWELDPDVEIPNSPFSSRDTKIAAARSGRRPDRASTPPSPRDFADGAKYRTCSPQPQTMPCPLPSPSPAAAVRNTAEPPRRPCQCHGRPRRLQSPPWAPHRSQRHGNAEKFHPN</sequence>
<evidence type="ECO:0000256" key="1">
    <source>
        <dbReference type="SAM" id="MobiDB-lite"/>
    </source>
</evidence>
<evidence type="ECO:0000313" key="4">
    <source>
        <dbReference type="Proteomes" id="UP000008810"/>
    </source>
</evidence>
<dbReference type="Proteomes" id="UP000008810">
    <property type="component" value="Chromosome 4"/>
</dbReference>
<dbReference type="EnsemblPlants" id="KQJ86086">
    <property type="protein sequence ID" value="KQJ86086"/>
    <property type="gene ID" value="BRADI_4g03193v3"/>
</dbReference>
<dbReference type="Gramene" id="KQJ86086">
    <property type="protein sequence ID" value="KQJ86086"/>
    <property type="gene ID" value="BRADI_4g03193v3"/>
</dbReference>
<reference evidence="2 3" key="1">
    <citation type="journal article" date="2010" name="Nature">
        <title>Genome sequencing and analysis of the model grass Brachypodium distachyon.</title>
        <authorList>
            <consortium name="International Brachypodium Initiative"/>
        </authorList>
    </citation>
    <scope>NUCLEOTIDE SEQUENCE [LARGE SCALE GENOMIC DNA]</scope>
    <source>
        <strain evidence="2 3">Bd21</strain>
    </source>
</reference>
<proteinExistence type="predicted"/>
<feature type="compositionally biased region" description="Pro residues" evidence="1">
    <location>
        <begin position="82"/>
        <end position="92"/>
    </location>
</feature>
<dbReference type="AlphaFoldDB" id="A0A0Q3L178"/>
<reference evidence="2" key="2">
    <citation type="submission" date="2017-06" db="EMBL/GenBank/DDBJ databases">
        <title>WGS assembly of Brachypodium distachyon.</title>
        <authorList>
            <consortium name="The International Brachypodium Initiative"/>
            <person name="Lucas S."/>
            <person name="Harmon-Smith M."/>
            <person name="Lail K."/>
            <person name="Tice H."/>
            <person name="Grimwood J."/>
            <person name="Bruce D."/>
            <person name="Barry K."/>
            <person name="Shu S."/>
            <person name="Lindquist E."/>
            <person name="Wang M."/>
            <person name="Pitluck S."/>
            <person name="Vogel J.P."/>
            <person name="Garvin D.F."/>
            <person name="Mockler T.C."/>
            <person name="Schmutz J."/>
            <person name="Rokhsar D."/>
            <person name="Bevan M.W."/>
        </authorList>
    </citation>
    <scope>NUCLEOTIDE SEQUENCE</scope>
    <source>
        <strain evidence="2">Bd21</strain>
    </source>
</reference>
<dbReference type="OrthoDB" id="1936937at2759"/>